<reference evidence="5" key="1">
    <citation type="submission" date="2022-11" db="EMBL/GenBank/DDBJ databases">
        <authorList>
            <person name="Hyden B.L."/>
            <person name="Feng K."/>
            <person name="Yates T."/>
            <person name="Jawdy S."/>
            <person name="Smart L.B."/>
            <person name="Muchero W."/>
        </authorList>
    </citation>
    <scope>NUCLEOTIDE SEQUENCE</scope>
    <source>
        <tissue evidence="5">Shoot tip</tissue>
    </source>
</reference>
<dbReference type="SUPFAM" id="SSF54752">
    <property type="entry name" value="RecA protein, C-terminal domain"/>
    <property type="match status" value="1"/>
</dbReference>
<comment type="caution">
    <text evidence="5">The sequence shown here is derived from an EMBL/GenBank/DDBJ whole genome shotgun (WGS) entry which is preliminary data.</text>
</comment>
<dbReference type="InterPro" id="IPR013765">
    <property type="entry name" value="DNA_recomb/repair_RecA"/>
</dbReference>
<dbReference type="PROSITE" id="PS50163">
    <property type="entry name" value="RECA_3"/>
    <property type="match status" value="1"/>
</dbReference>
<name>A0A9Q0ZX20_SALVM</name>
<dbReference type="PANTHER" id="PTHR45900:SF4">
    <property type="entry name" value="DNA REPAIR PROTEIN RECA HOMOLOG 2, MITOCHONDRIAL"/>
    <property type="match status" value="1"/>
</dbReference>
<keyword evidence="6" id="KW-1185">Reference proteome</keyword>
<dbReference type="OrthoDB" id="5957327at2759"/>
<dbReference type="InterPro" id="IPR020587">
    <property type="entry name" value="RecA_monomer-monomer_interface"/>
</dbReference>
<dbReference type="GO" id="GO:0006310">
    <property type="term" value="P:DNA recombination"/>
    <property type="evidence" value="ECO:0007669"/>
    <property type="project" value="UniProtKB-KW"/>
</dbReference>
<keyword evidence="2" id="KW-0067">ATP-binding</keyword>
<dbReference type="EMBL" id="JAPFFL010000001">
    <property type="protein sequence ID" value="KAJ6749816.1"/>
    <property type="molecule type" value="Genomic_DNA"/>
</dbReference>
<accession>A0A9Q0ZX20</accession>
<protein>
    <recommendedName>
        <fullName evidence="4">RecA family profile 2 domain-containing protein</fullName>
    </recommendedName>
</protein>
<dbReference type="GO" id="GO:0005524">
    <property type="term" value="F:ATP binding"/>
    <property type="evidence" value="ECO:0007669"/>
    <property type="project" value="UniProtKB-KW"/>
</dbReference>
<dbReference type="GO" id="GO:0008094">
    <property type="term" value="F:ATP-dependent activity, acting on DNA"/>
    <property type="evidence" value="ECO:0007669"/>
    <property type="project" value="InterPro"/>
</dbReference>
<sequence>MNRTRLLKTEDKITGLRVCEKVVKNKMAPAMTKAELEIQFGRGFCNESEVLELACEHSIVKKEGNSYVIGRKVFGNEGAAELYLIENEGVHDQIVAKLREKLFHRKMEL</sequence>
<dbReference type="Proteomes" id="UP001151529">
    <property type="component" value="Chromosome 16"/>
</dbReference>
<dbReference type="Gene3D" id="3.40.50.300">
    <property type="entry name" value="P-loop containing nucleotide triphosphate hydrolases"/>
    <property type="match status" value="1"/>
</dbReference>
<dbReference type="PANTHER" id="PTHR45900">
    <property type="entry name" value="RECA"/>
    <property type="match status" value="1"/>
</dbReference>
<dbReference type="GO" id="GO:0006281">
    <property type="term" value="P:DNA repair"/>
    <property type="evidence" value="ECO:0007669"/>
    <property type="project" value="InterPro"/>
</dbReference>
<dbReference type="InterPro" id="IPR023400">
    <property type="entry name" value="RecA_C_sf"/>
</dbReference>
<reference evidence="5" key="2">
    <citation type="journal article" date="2023" name="Int. J. Mol. Sci.">
        <title>De Novo Assembly and Annotation of 11 Diverse Shrub Willow (Salix) Genomes Reveals Novel Gene Organization in Sex-Linked Regions.</title>
        <authorList>
            <person name="Hyden B."/>
            <person name="Feng K."/>
            <person name="Yates T.B."/>
            <person name="Jawdy S."/>
            <person name="Cereghino C."/>
            <person name="Smart L.B."/>
            <person name="Muchero W."/>
        </authorList>
    </citation>
    <scope>NUCLEOTIDE SEQUENCE [LARGE SCALE GENOMIC DNA]</scope>
    <source>
        <tissue evidence="5">Shoot tip</tissue>
    </source>
</reference>
<evidence type="ECO:0000313" key="5">
    <source>
        <dbReference type="EMBL" id="KAJ6749816.1"/>
    </source>
</evidence>
<dbReference type="AlphaFoldDB" id="A0A9Q0ZX20"/>
<evidence type="ECO:0000259" key="4">
    <source>
        <dbReference type="PROSITE" id="PS50163"/>
    </source>
</evidence>
<dbReference type="GO" id="GO:0003697">
    <property type="term" value="F:single-stranded DNA binding"/>
    <property type="evidence" value="ECO:0007669"/>
    <property type="project" value="InterPro"/>
</dbReference>
<keyword evidence="1" id="KW-0547">Nucleotide-binding</keyword>
<evidence type="ECO:0000256" key="2">
    <source>
        <dbReference type="ARBA" id="ARBA00022840"/>
    </source>
</evidence>
<evidence type="ECO:0000256" key="3">
    <source>
        <dbReference type="ARBA" id="ARBA00023172"/>
    </source>
</evidence>
<organism evidence="5 6">
    <name type="scientific">Salix viminalis</name>
    <name type="common">Common osier</name>
    <name type="synonym">Basket willow</name>
    <dbReference type="NCBI Taxonomy" id="40686"/>
    <lineage>
        <taxon>Eukaryota</taxon>
        <taxon>Viridiplantae</taxon>
        <taxon>Streptophyta</taxon>
        <taxon>Embryophyta</taxon>
        <taxon>Tracheophyta</taxon>
        <taxon>Spermatophyta</taxon>
        <taxon>Magnoliopsida</taxon>
        <taxon>eudicotyledons</taxon>
        <taxon>Gunneridae</taxon>
        <taxon>Pentapetalae</taxon>
        <taxon>rosids</taxon>
        <taxon>fabids</taxon>
        <taxon>Malpighiales</taxon>
        <taxon>Salicaceae</taxon>
        <taxon>Saliceae</taxon>
        <taxon>Salix</taxon>
    </lineage>
</organism>
<evidence type="ECO:0000256" key="1">
    <source>
        <dbReference type="ARBA" id="ARBA00022741"/>
    </source>
</evidence>
<gene>
    <name evidence="5" type="ORF">OIU85_000449</name>
</gene>
<dbReference type="InterPro" id="IPR027417">
    <property type="entry name" value="P-loop_NTPase"/>
</dbReference>
<feature type="domain" description="RecA family profile 2" evidence="4">
    <location>
        <begin position="1"/>
        <end position="49"/>
    </location>
</feature>
<keyword evidence="3" id="KW-0233">DNA recombination</keyword>
<evidence type="ECO:0000313" key="6">
    <source>
        <dbReference type="Proteomes" id="UP001151529"/>
    </source>
</evidence>
<proteinExistence type="predicted"/>